<dbReference type="GO" id="GO:0043679">
    <property type="term" value="C:axon terminus"/>
    <property type="evidence" value="ECO:0007669"/>
    <property type="project" value="TreeGrafter"/>
</dbReference>
<feature type="chain" id="PRO_5044244549" description="Synenkephalin" evidence="10">
    <location>
        <begin position="38"/>
        <end position="256"/>
    </location>
</feature>
<dbReference type="GO" id="GO:0007218">
    <property type="term" value="P:neuropeptide signaling pathway"/>
    <property type="evidence" value="ECO:0007669"/>
    <property type="project" value="InterPro"/>
</dbReference>
<name>A0A4W4DVK6_ELEEL</name>
<evidence type="ECO:0000256" key="6">
    <source>
        <dbReference type="ARBA" id="ARBA00023157"/>
    </source>
</evidence>
<reference evidence="11" key="3">
    <citation type="submission" date="2020-05" db="EMBL/GenBank/DDBJ databases">
        <title>Electrophorus electricus (electric eel) genome, fEleEle1, primary haplotype.</title>
        <authorList>
            <person name="Myers G."/>
            <person name="Meyer A."/>
            <person name="Fedrigo O."/>
            <person name="Formenti G."/>
            <person name="Rhie A."/>
            <person name="Tracey A."/>
            <person name="Sims Y."/>
            <person name="Jarvis E.D."/>
        </authorList>
    </citation>
    <scope>NUCLEOTIDE SEQUENCE [LARGE SCALE GENOMIC DNA]</scope>
</reference>
<proteinExistence type="inferred from homology"/>
<evidence type="ECO:0000256" key="10">
    <source>
        <dbReference type="SAM" id="SignalP"/>
    </source>
</evidence>
<keyword evidence="12" id="KW-1185">Reference proteome</keyword>
<keyword evidence="6" id="KW-1015">Disulfide bond</keyword>
<dbReference type="GO" id="GO:0005886">
    <property type="term" value="C:plasma membrane"/>
    <property type="evidence" value="ECO:0007669"/>
    <property type="project" value="TreeGrafter"/>
</dbReference>
<evidence type="ECO:0000256" key="3">
    <source>
        <dbReference type="ARBA" id="ARBA00022525"/>
    </source>
</evidence>
<dbReference type="Ensembl" id="ENSEEET00000003312.2">
    <property type="protein sequence ID" value="ENSEEEP00000003264.2"/>
    <property type="gene ID" value="ENSEEEG00000001836.2"/>
</dbReference>
<dbReference type="GO" id="GO:0031628">
    <property type="term" value="F:opioid receptor binding"/>
    <property type="evidence" value="ECO:0007669"/>
    <property type="project" value="TreeGrafter"/>
</dbReference>
<keyword evidence="3" id="KW-0964">Secreted</keyword>
<dbReference type="PANTHER" id="PTHR11438">
    <property type="entry name" value="PROENKEPHALIN"/>
    <property type="match status" value="1"/>
</dbReference>
<keyword evidence="5" id="KW-0555">Opioid peptide</keyword>
<comment type="similarity">
    <text evidence="2">Belongs to the opioid neuropeptide precursor family.</text>
</comment>
<dbReference type="GO" id="GO:0007600">
    <property type="term" value="P:sensory perception"/>
    <property type="evidence" value="ECO:0007669"/>
    <property type="project" value="TreeGrafter"/>
</dbReference>
<sequence>MCCGGSDSKHWTDLMEMERCFWWTLLLSACLALTVSADCGTDCAYCSIHLKLQQTDINSIVSACVLQCKGHLNGGGSWGLCQGLLQTSVSTPEAEQVSRESTPNPQHHEEKKYGGFMKRYGGFMKKTAELYGPEPDDIDRSREILSKSDVEMLANQVEDDGEREEAALRNSINVKGGSVGLEGVAKRYGGFMRRGYASEGGARSLEKRYGGFMRRVGRPEWEESKRYGGFLQRSPQEEEEEESSEMEKRYGGFMGY</sequence>
<keyword evidence="10" id="KW-0732">Signal</keyword>
<dbReference type="GeneTree" id="ENSGT00950000183149"/>
<evidence type="ECO:0000256" key="5">
    <source>
        <dbReference type="ARBA" id="ARBA00022901"/>
    </source>
</evidence>
<keyword evidence="7" id="KW-0257">Endorphin</keyword>
<organism evidence="11 12">
    <name type="scientific">Electrophorus electricus</name>
    <name type="common">Electric eel</name>
    <name type="synonym">Gymnotus electricus</name>
    <dbReference type="NCBI Taxonomy" id="8005"/>
    <lineage>
        <taxon>Eukaryota</taxon>
        <taxon>Metazoa</taxon>
        <taxon>Chordata</taxon>
        <taxon>Craniata</taxon>
        <taxon>Vertebrata</taxon>
        <taxon>Euteleostomi</taxon>
        <taxon>Actinopterygii</taxon>
        <taxon>Neopterygii</taxon>
        <taxon>Teleostei</taxon>
        <taxon>Ostariophysi</taxon>
        <taxon>Gymnotiformes</taxon>
        <taxon>Gymnotoidei</taxon>
        <taxon>Gymnotidae</taxon>
        <taxon>Electrophorus</taxon>
    </lineage>
</organism>
<feature type="compositionally biased region" description="Polar residues" evidence="9">
    <location>
        <begin position="92"/>
        <end position="105"/>
    </location>
</feature>
<protein>
    <recommendedName>
        <fullName evidence="13">Synenkephalin</fullName>
    </recommendedName>
</protein>
<evidence type="ECO:0000256" key="1">
    <source>
        <dbReference type="ARBA" id="ARBA00004613"/>
    </source>
</evidence>
<dbReference type="GO" id="GO:0007268">
    <property type="term" value="P:chemical synaptic transmission"/>
    <property type="evidence" value="ECO:0007669"/>
    <property type="project" value="TreeGrafter"/>
</dbReference>
<feature type="region of interest" description="Disordered" evidence="9">
    <location>
        <begin position="92"/>
        <end position="111"/>
    </location>
</feature>
<feature type="signal peptide" evidence="10">
    <location>
        <begin position="1"/>
        <end position="37"/>
    </location>
</feature>
<gene>
    <name evidence="11" type="primary">penkb</name>
</gene>
<dbReference type="PANTHER" id="PTHR11438:SF3">
    <property type="entry name" value="PROENKEPHALIN-A"/>
    <property type="match status" value="1"/>
</dbReference>
<feature type="region of interest" description="Disordered" evidence="9">
    <location>
        <begin position="225"/>
        <end position="256"/>
    </location>
</feature>
<dbReference type="GO" id="GO:0005576">
    <property type="term" value="C:extracellular region"/>
    <property type="evidence" value="ECO:0007669"/>
    <property type="project" value="UniProtKB-SubCell"/>
</dbReference>
<accession>A0A4W4DVK6</accession>
<dbReference type="OMA" id="NPEAGHY"/>
<dbReference type="InterPro" id="IPR006024">
    <property type="entry name" value="Opioid_neupept"/>
</dbReference>
<reference evidence="12" key="1">
    <citation type="journal article" date="2014" name="Science">
        <title>Nonhuman genetics. Genomic basis for the convergent evolution of electric organs.</title>
        <authorList>
            <person name="Gallant J.R."/>
            <person name="Traeger L.L."/>
            <person name="Volkening J.D."/>
            <person name="Moffett H."/>
            <person name="Chen P.H."/>
            <person name="Novina C.D."/>
            <person name="Phillips G.N.Jr."/>
            <person name="Anand R."/>
            <person name="Wells G.B."/>
            <person name="Pinch M."/>
            <person name="Guth R."/>
            <person name="Unguez G.A."/>
            <person name="Albert J.S."/>
            <person name="Zakon H.H."/>
            <person name="Samanta M.P."/>
            <person name="Sussman M.R."/>
        </authorList>
    </citation>
    <scope>NUCLEOTIDE SEQUENCE [LARGE SCALE GENOMIC DNA]</scope>
</reference>
<evidence type="ECO:0000256" key="9">
    <source>
        <dbReference type="SAM" id="MobiDB-lite"/>
    </source>
</evidence>
<keyword evidence="4" id="KW-0165">Cleavage on pair of basic residues</keyword>
<evidence type="ECO:0000256" key="7">
    <source>
        <dbReference type="ARBA" id="ARBA00023205"/>
    </source>
</evidence>
<comment type="subcellular location">
    <subcellularLocation>
        <location evidence="1">Secreted</location>
    </subcellularLocation>
</comment>
<dbReference type="Proteomes" id="UP000314983">
    <property type="component" value="Chromosome 19"/>
</dbReference>
<reference evidence="12" key="2">
    <citation type="journal article" date="2017" name="Sci. Adv.">
        <title>A tail of two voltages: Proteomic comparison of the three electric organs of the electric eel.</title>
        <authorList>
            <person name="Traeger L.L."/>
            <person name="Sabat G."/>
            <person name="Barrett-Wilt G.A."/>
            <person name="Wells G.B."/>
            <person name="Sussman M.R."/>
        </authorList>
    </citation>
    <scope>NUCLEOTIDE SEQUENCE [LARGE SCALE GENOMIC DNA]</scope>
</reference>
<dbReference type="GO" id="GO:0030425">
    <property type="term" value="C:dendrite"/>
    <property type="evidence" value="ECO:0007669"/>
    <property type="project" value="TreeGrafter"/>
</dbReference>
<evidence type="ECO:0000313" key="11">
    <source>
        <dbReference type="Ensembl" id="ENSEEEP00000003264.2"/>
    </source>
</evidence>
<reference evidence="11" key="5">
    <citation type="submission" date="2025-09" db="UniProtKB">
        <authorList>
            <consortium name="Ensembl"/>
        </authorList>
    </citation>
    <scope>IDENTIFICATION</scope>
</reference>
<evidence type="ECO:0008006" key="13">
    <source>
        <dbReference type="Google" id="ProtNLM"/>
    </source>
</evidence>
<reference evidence="11" key="4">
    <citation type="submission" date="2025-08" db="UniProtKB">
        <authorList>
            <consortium name="Ensembl"/>
        </authorList>
    </citation>
    <scope>IDENTIFICATION</scope>
</reference>
<evidence type="ECO:0000256" key="4">
    <source>
        <dbReference type="ARBA" id="ARBA00022685"/>
    </source>
</evidence>
<keyword evidence="8" id="KW-0527">Neuropeptide</keyword>
<evidence type="ECO:0000256" key="2">
    <source>
        <dbReference type="ARBA" id="ARBA00008543"/>
    </source>
</evidence>
<evidence type="ECO:0000313" key="12">
    <source>
        <dbReference type="Proteomes" id="UP000314983"/>
    </source>
</evidence>
<dbReference type="GO" id="GO:0043025">
    <property type="term" value="C:neuronal cell body"/>
    <property type="evidence" value="ECO:0007669"/>
    <property type="project" value="TreeGrafter"/>
</dbReference>
<evidence type="ECO:0000256" key="8">
    <source>
        <dbReference type="ARBA" id="ARBA00023320"/>
    </source>
</evidence>
<dbReference type="STRING" id="8005.ENSEEEP00000003264"/>
<dbReference type="AlphaFoldDB" id="A0A4W4DVK6"/>
<dbReference type="Pfam" id="PF01160">
    <property type="entry name" value="Opiods_neuropep"/>
    <property type="match status" value="1"/>
</dbReference>